<name>A0A0G1RW98_9BACT</name>
<keyword evidence="1" id="KW-0472">Membrane</keyword>
<accession>A0A0G1RW98</accession>
<dbReference type="AlphaFoldDB" id="A0A0G1RW98"/>
<keyword evidence="1" id="KW-0812">Transmembrane</keyword>
<evidence type="ECO:0000313" key="3">
    <source>
        <dbReference type="Proteomes" id="UP000034705"/>
    </source>
</evidence>
<comment type="caution">
    <text evidence="2">The sequence shown here is derived from an EMBL/GenBank/DDBJ whole genome shotgun (WGS) entry which is preliminary data.</text>
</comment>
<organism evidence="2 3">
    <name type="scientific">Candidatus Uhrbacteria bacterium GW2011_GWF2_46_218</name>
    <dbReference type="NCBI Taxonomy" id="1619001"/>
    <lineage>
        <taxon>Bacteria</taxon>
        <taxon>Candidatus Uhriibacteriota</taxon>
    </lineage>
</organism>
<keyword evidence="1" id="KW-1133">Transmembrane helix</keyword>
<proteinExistence type="predicted"/>
<reference evidence="2 3" key="1">
    <citation type="journal article" date="2015" name="Nature">
        <title>rRNA introns, odd ribosomes, and small enigmatic genomes across a large radiation of phyla.</title>
        <authorList>
            <person name="Brown C.T."/>
            <person name="Hug L.A."/>
            <person name="Thomas B.C."/>
            <person name="Sharon I."/>
            <person name="Castelle C.J."/>
            <person name="Singh A."/>
            <person name="Wilkins M.J."/>
            <person name="Williams K.H."/>
            <person name="Banfield J.F."/>
        </authorList>
    </citation>
    <scope>NUCLEOTIDE SEQUENCE [LARGE SCALE GENOMIC DNA]</scope>
</reference>
<protein>
    <submittedName>
        <fullName evidence="2">Uncharacterized protein</fullName>
    </submittedName>
</protein>
<feature type="transmembrane region" description="Helical" evidence="1">
    <location>
        <begin position="16"/>
        <end position="34"/>
    </location>
</feature>
<dbReference type="Proteomes" id="UP000034705">
    <property type="component" value="Unassembled WGS sequence"/>
</dbReference>
<evidence type="ECO:0000256" key="1">
    <source>
        <dbReference type="SAM" id="Phobius"/>
    </source>
</evidence>
<evidence type="ECO:0000313" key="2">
    <source>
        <dbReference type="EMBL" id="KKU34243.1"/>
    </source>
</evidence>
<dbReference type="EMBL" id="LCMG01000002">
    <property type="protein sequence ID" value="KKU34243.1"/>
    <property type="molecule type" value="Genomic_DNA"/>
</dbReference>
<gene>
    <name evidence="2" type="ORF">UX45_C0002G0040</name>
</gene>
<sequence length="320" mass="34044">MNHAGGRRQEKIRKGIFLLLFGIGMLFVFTFTFYRSLATDVSVQIGNVAPTVVSAFLHASSFIFTEQFNIGTPVNVMIPGSTGALYGNGRVEDLNGRDDIVNVRGVFYRSSVSGGSDCTADNNGCYVVSSCTLRDLTGNDLRKEYSCRFDLSAYIDSTDSDGHYSTDTWNFFVEVSDGTAIDSESVTTEVSSLLSLDIPSSINYGVLGLGDKTPAGSINITVTQQGNVRAGVEISGVGTAMNCSGRGSIPRENQEYSTESFTHGTGIDLSGTPISTGMVLGWQETDTAVSDDLYFGIEIPSSGVEGICSMVNTLTAASLD</sequence>